<dbReference type="Proteomes" id="UP000248329">
    <property type="component" value="Unassembled WGS sequence"/>
</dbReference>
<name>A0AC61KZE0_9EURY</name>
<proteinExistence type="predicted"/>
<gene>
    <name evidence="1" type="ORF">C4B59_14385</name>
</gene>
<dbReference type="EMBL" id="PQXF01000047">
    <property type="protein sequence ID" value="PXF57878.1"/>
    <property type="molecule type" value="Genomic_DNA"/>
</dbReference>
<organism evidence="1 2">
    <name type="scientific">Candidatus Methanogaster sp</name>
    <dbReference type="NCBI Taxonomy" id="3386292"/>
    <lineage>
        <taxon>Archaea</taxon>
        <taxon>Methanobacteriati</taxon>
        <taxon>Methanobacteriota</taxon>
        <taxon>Stenosarchaea group</taxon>
        <taxon>Methanomicrobia</taxon>
        <taxon>Methanosarcinales</taxon>
        <taxon>ANME-2 cluster</taxon>
        <taxon>Candidatus Methanogasteraceae</taxon>
        <taxon>Candidatus Methanogaster</taxon>
    </lineage>
</organism>
<accession>A0AC61KZE0</accession>
<evidence type="ECO:0000313" key="2">
    <source>
        <dbReference type="Proteomes" id="UP000248329"/>
    </source>
</evidence>
<evidence type="ECO:0000313" key="1">
    <source>
        <dbReference type="EMBL" id="PXF57878.1"/>
    </source>
</evidence>
<comment type="caution">
    <text evidence="1">The sequence shown here is derived from an EMBL/GenBank/DDBJ whole genome shotgun (WGS) entry which is preliminary data.</text>
</comment>
<reference evidence="1" key="1">
    <citation type="submission" date="2018-01" db="EMBL/GenBank/DDBJ databases">
        <authorList>
            <person name="Krukenberg V."/>
        </authorList>
    </citation>
    <scope>NUCLEOTIDE SEQUENCE</scope>
    <source>
        <strain evidence="1">E20ANME2</strain>
    </source>
</reference>
<protein>
    <submittedName>
        <fullName evidence="1">DUF359 domain-containing protein</fullName>
    </submittedName>
</protein>
<sequence>MDLLKSAPDWGNPAKIISVGDVTTCNLIESGILPDICIVDHLTCRAEVSDEVKNCIQHPAYHEVTIKNPAGTITTDLVTAITDAMTCERLIRIFVQGEEDLAVIPAVMLAPLSSIVIYGQPSSGCVLIKVTSEKKKEIRELLKQMEYANDGKSLWRLL</sequence>